<evidence type="ECO:0000256" key="1">
    <source>
        <dbReference type="ARBA" id="ARBA00009943"/>
    </source>
</evidence>
<proteinExistence type="inferred from homology"/>
<dbReference type="SUPFAM" id="SSF55729">
    <property type="entry name" value="Acyl-CoA N-acyltransferases (Nat)"/>
    <property type="match status" value="2"/>
</dbReference>
<reference evidence="8" key="1">
    <citation type="submission" date="2017-09" db="EMBL/GenBank/DDBJ databases">
        <title>Depth-based differentiation of microbial function through sediment-hosted aquifers and enrichment of novel symbionts in the deep terrestrial subsurface.</title>
        <authorList>
            <person name="Probst A.J."/>
            <person name="Ladd B."/>
            <person name="Jarett J.K."/>
            <person name="Geller-Mcgrath D.E."/>
            <person name="Sieber C.M.K."/>
            <person name="Emerson J.B."/>
            <person name="Anantharaman K."/>
            <person name="Thomas B.C."/>
            <person name="Malmstrom R."/>
            <person name="Stieglmeier M."/>
            <person name="Klingl A."/>
            <person name="Woyke T."/>
            <person name="Ryan C.M."/>
            <person name="Banfield J.F."/>
        </authorList>
    </citation>
    <scope>NUCLEOTIDE SEQUENCE [LARGE SCALE GENOMIC DNA]</scope>
</reference>
<keyword evidence="5" id="KW-0012">Acyltransferase</keyword>
<dbReference type="PROSITE" id="PS51191">
    <property type="entry name" value="FEMABX"/>
    <property type="match status" value="1"/>
</dbReference>
<dbReference type="Proteomes" id="UP000229370">
    <property type="component" value="Unassembled WGS sequence"/>
</dbReference>
<evidence type="ECO:0000313" key="8">
    <source>
        <dbReference type="Proteomes" id="UP000229370"/>
    </source>
</evidence>
<dbReference type="InterPro" id="IPR016181">
    <property type="entry name" value="Acyl_CoA_acyltransferase"/>
</dbReference>
<dbReference type="GO" id="GO:0071555">
    <property type="term" value="P:cell wall organization"/>
    <property type="evidence" value="ECO:0007669"/>
    <property type="project" value="UniProtKB-KW"/>
</dbReference>
<dbReference type="PANTHER" id="PTHR36174">
    <property type="entry name" value="LIPID II:GLYCINE GLYCYLTRANSFERASE"/>
    <property type="match status" value="1"/>
</dbReference>
<dbReference type="GO" id="GO:0009252">
    <property type="term" value="P:peptidoglycan biosynthetic process"/>
    <property type="evidence" value="ECO:0007669"/>
    <property type="project" value="UniProtKB-KW"/>
</dbReference>
<dbReference type="Pfam" id="PF02388">
    <property type="entry name" value="FemAB"/>
    <property type="match status" value="2"/>
</dbReference>
<dbReference type="InterPro" id="IPR003447">
    <property type="entry name" value="FEMABX"/>
</dbReference>
<dbReference type="EMBL" id="PFQK01000067">
    <property type="protein sequence ID" value="PJC81577.1"/>
    <property type="molecule type" value="Genomic_DNA"/>
</dbReference>
<dbReference type="PANTHER" id="PTHR36174:SF1">
    <property type="entry name" value="LIPID II:GLYCINE GLYCYLTRANSFERASE"/>
    <property type="match status" value="1"/>
</dbReference>
<evidence type="ECO:0000256" key="5">
    <source>
        <dbReference type="ARBA" id="ARBA00023315"/>
    </source>
</evidence>
<accession>A0A2M8GLZ7</accession>
<keyword evidence="2" id="KW-0808">Transferase</keyword>
<dbReference type="InterPro" id="IPR050644">
    <property type="entry name" value="PG_Glycine_Bridge_Synth"/>
</dbReference>
<sequence>MIIKEIEDYKTWTKFFNQNGSPSFLQSWGWGEIQKKLGYNILRLGLYDKDKLTAITLVVKIRAKRGNFLFIPNGPITQSQISNLKTQNYISNLKSYFIKLARKEDFSFIRIAPILENTPENQKIFKHLNFKTAPIYMHAETVWQLPLTAAVEERSGKTAAVYCLTDNQLLSNMRKTTRYLIRKAIRDGVIIEKRTDEKAVEDFYQIYQETAKREYFVPFSKKYIKEEFKAFNKTGNAIFLFGKINKQATGVEKKGFLTARSDFSSPPLVASTDGNEFETGPVASALILFTKSTAFYHQGASIHTKVPATYLLQWEAIKEAKKRGCSLYNFWGIYDENSGRMPKAWQGLTLFKTGFGGKKICYLPTQDYIISSRYFLTVIWEKLLAWKRVI</sequence>
<keyword evidence="4" id="KW-0573">Peptidoglycan synthesis</keyword>
<keyword evidence="3" id="KW-0133">Cell shape</keyword>
<dbReference type="GO" id="GO:0016755">
    <property type="term" value="F:aminoacyltransferase activity"/>
    <property type="evidence" value="ECO:0007669"/>
    <property type="project" value="InterPro"/>
</dbReference>
<evidence type="ECO:0000256" key="3">
    <source>
        <dbReference type="ARBA" id="ARBA00022960"/>
    </source>
</evidence>
<name>A0A2M8GLZ7_9BACT</name>
<evidence type="ECO:0000313" key="7">
    <source>
        <dbReference type="EMBL" id="PJC81577.1"/>
    </source>
</evidence>
<evidence type="ECO:0000256" key="4">
    <source>
        <dbReference type="ARBA" id="ARBA00022984"/>
    </source>
</evidence>
<dbReference type="Gene3D" id="3.40.630.30">
    <property type="match status" value="2"/>
</dbReference>
<comment type="caution">
    <text evidence="7">The sequence shown here is derived from an EMBL/GenBank/DDBJ whole genome shotgun (WGS) entry which is preliminary data.</text>
</comment>
<evidence type="ECO:0008006" key="9">
    <source>
        <dbReference type="Google" id="ProtNLM"/>
    </source>
</evidence>
<protein>
    <recommendedName>
        <fullName evidence="9">BioF2-like acetyltransferase domain-containing protein</fullName>
    </recommendedName>
</protein>
<organism evidence="7 8">
    <name type="scientific">Candidatus Roizmanbacteria bacterium CG_4_8_14_3_um_filter_36_10</name>
    <dbReference type="NCBI Taxonomy" id="1974834"/>
    <lineage>
        <taxon>Bacteria</taxon>
        <taxon>Candidatus Roizmaniibacteriota</taxon>
    </lineage>
</organism>
<evidence type="ECO:0000256" key="6">
    <source>
        <dbReference type="ARBA" id="ARBA00023316"/>
    </source>
</evidence>
<gene>
    <name evidence="7" type="ORF">CO007_03950</name>
</gene>
<dbReference type="AlphaFoldDB" id="A0A2M8GLZ7"/>
<comment type="similarity">
    <text evidence="1">Belongs to the FemABX family.</text>
</comment>
<dbReference type="GO" id="GO:0008360">
    <property type="term" value="P:regulation of cell shape"/>
    <property type="evidence" value="ECO:0007669"/>
    <property type="project" value="UniProtKB-KW"/>
</dbReference>
<keyword evidence="6" id="KW-0961">Cell wall biogenesis/degradation</keyword>
<evidence type="ECO:0000256" key="2">
    <source>
        <dbReference type="ARBA" id="ARBA00022679"/>
    </source>
</evidence>